<evidence type="ECO:0000313" key="7">
    <source>
        <dbReference type="EMBL" id="KRO62911.1"/>
    </source>
</evidence>
<feature type="transmembrane region" description="Helical" evidence="6">
    <location>
        <begin position="357"/>
        <end position="375"/>
    </location>
</feature>
<evidence type="ECO:0000256" key="4">
    <source>
        <dbReference type="ARBA" id="ARBA00022989"/>
    </source>
</evidence>
<protein>
    <submittedName>
        <fullName evidence="7">Nitrate reductase</fullName>
    </submittedName>
</protein>
<dbReference type="Gene3D" id="1.10.4160.10">
    <property type="entry name" value="Hydantoin permease"/>
    <property type="match status" value="1"/>
</dbReference>
<dbReference type="NCBIfam" id="TIGR00800">
    <property type="entry name" value="ncs1"/>
    <property type="match status" value="1"/>
</dbReference>
<evidence type="ECO:0000256" key="2">
    <source>
        <dbReference type="ARBA" id="ARBA00008974"/>
    </source>
</evidence>
<dbReference type="FunFam" id="1.10.4160.10:FF:000001">
    <property type="entry name" value="Uracil permease, putative"/>
    <property type="match status" value="1"/>
</dbReference>
<keyword evidence="4 6" id="KW-1133">Transmembrane helix</keyword>
<feature type="transmembrane region" description="Helical" evidence="6">
    <location>
        <begin position="69"/>
        <end position="89"/>
    </location>
</feature>
<feature type="transmembrane region" description="Helical" evidence="6">
    <location>
        <begin position="320"/>
        <end position="345"/>
    </location>
</feature>
<sequence length="498" mass="54379">MDTKLASDLTPTQQKVLEGSSLYNSDLAPIPSTGRRWGTLDIATLWVGMSVCIPTYMLASSLISGGMNWWQAIATVALGNLIVLVPMILNGHAGTKYGIPLPVFARASFGIRGTHVASVLRGIVGCGWFGIQTWIGGIAIYECAKALWPSLGQTPVFALISNEQVQVNLAQFICFLIFWMINIGIFWKGMEWIRLVENWGAPLLIGMGLALLGWAWGKANGFGPMLSQPSKFSTTGEFWDFFFPSLTAMVGFWATLSLNIPDFTREAKSQRAQIIGQFLGLNTTMPFYAFIGVAVTSATVVVFGEAIWDPVQLLSRFGNVWLLILSMFALMLATLTTNLAANVLAPSTAFSNFLPKFISLRMGGLITGIIGILMMPWKLVADPTGYIFTWLIGYSGLLGPIGGILVSDYFIFRRTQLDLPGLYDPRGPYAYMGGVNPAAIGALTLAVLPNLPGFLGQIGFLEVSTFWKNLYHYAWFTGFLIAMAVYSVWMLNGNSKKA</sequence>
<accession>A0A0R2RJI2</accession>
<name>A0A0R2RJI2_9BACT</name>
<feature type="transmembrane region" description="Helical" evidence="6">
    <location>
        <begin position="431"/>
        <end position="451"/>
    </location>
</feature>
<organism evidence="7 8">
    <name type="scientific">Verrucomicrobia subdivision 6 bacterium BACL9 MAG-120507-bin52</name>
    <dbReference type="NCBI Taxonomy" id="1655590"/>
    <lineage>
        <taxon>Bacteria</taxon>
        <taxon>Pseudomonadati</taxon>
        <taxon>Verrucomicrobiota</taxon>
        <taxon>Verrucomicrobiia</taxon>
        <taxon>Verrucomicrobiales</taxon>
        <taxon>Verrucomicrobia subdivision 6</taxon>
    </lineage>
</organism>
<reference evidence="7 8" key="1">
    <citation type="submission" date="2015-10" db="EMBL/GenBank/DDBJ databases">
        <title>Metagenome-Assembled Genomes uncover a global brackish microbiome.</title>
        <authorList>
            <person name="Hugerth L.W."/>
            <person name="Larsson J."/>
            <person name="Alneberg J."/>
            <person name="Lindh M.V."/>
            <person name="Legrand C."/>
            <person name="Pinhassi J."/>
            <person name="Andersson A.F."/>
        </authorList>
    </citation>
    <scope>NUCLEOTIDE SEQUENCE [LARGE SCALE GENOMIC DNA]</scope>
    <source>
        <strain evidence="7">BACL18 MAG-120507-bin52</strain>
    </source>
</reference>
<evidence type="ECO:0000256" key="5">
    <source>
        <dbReference type="ARBA" id="ARBA00023136"/>
    </source>
</evidence>
<dbReference type="InterPro" id="IPR001248">
    <property type="entry name" value="Pur-cyt_permease"/>
</dbReference>
<feature type="transmembrane region" description="Helical" evidence="6">
    <location>
        <begin position="199"/>
        <end position="217"/>
    </location>
</feature>
<feature type="transmembrane region" description="Helical" evidence="6">
    <location>
        <begin position="387"/>
        <end position="411"/>
    </location>
</feature>
<dbReference type="Proteomes" id="UP000051269">
    <property type="component" value="Unassembled WGS sequence"/>
</dbReference>
<feature type="transmembrane region" description="Helical" evidence="6">
    <location>
        <begin position="471"/>
        <end position="491"/>
    </location>
</feature>
<keyword evidence="3 6" id="KW-0812">Transmembrane</keyword>
<feature type="transmembrane region" description="Helical" evidence="6">
    <location>
        <begin position="287"/>
        <end position="308"/>
    </location>
</feature>
<evidence type="ECO:0000256" key="3">
    <source>
        <dbReference type="ARBA" id="ARBA00022692"/>
    </source>
</evidence>
<comment type="similarity">
    <text evidence="2">Belongs to the purine-cytosine permease (2.A.39) family.</text>
</comment>
<keyword evidence="5 6" id="KW-0472">Membrane</keyword>
<evidence type="ECO:0000256" key="6">
    <source>
        <dbReference type="SAM" id="Phobius"/>
    </source>
</evidence>
<feature type="transmembrane region" description="Helical" evidence="6">
    <location>
        <begin position="169"/>
        <end position="187"/>
    </location>
</feature>
<dbReference type="InterPro" id="IPR012681">
    <property type="entry name" value="NCS1"/>
</dbReference>
<dbReference type="AlphaFoldDB" id="A0A0R2RJI2"/>
<feature type="transmembrane region" description="Helical" evidence="6">
    <location>
        <begin position="241"/>
        <end position="261"/>
    </location>
</feature>
<dbReference type="Pfam" id="PF02133">
    <property type="entry name" value="Transp_cyt_pur"/>
    <property type="match status" value="1"/>
</dbReference>
<dbReference type="GO" id="GO:0015205">
    <property type="term" value="F:nucleobase transmembrane transporter activity"/>
    <property type="evidence" value="ECO:0007669"/>
    <property type="project" value="TreeGrafter"/>
</dbReference>
<dbReference type="InterPro" id="IPR045225">
    <property type="entry name" value="Uracil/uridine/allantoin_perm"/>
</dbReference>
<feature type="transmembrane region" description="Helical" evidence="6">
    <location>
        <begin position="42"/>
        <end position="63"/>
    </location>
</feature>
<comment type="subcellular location">
    <subcellularLocation>
        <location evidence="1">Membrane</location>
        <topology evidence="1">Multi-pass membrane protein</topology>
    </subcellularLocation>
</comment>
<dbReference type="PANTHER" id="PTHR30618">
    <property type="entry name" value="NCS1 FAMILY PURINE/PYRIMIDINE TRANSPORTER"/>
    <property type="match status" value="1"/>
</dbReference>
<comment type="caution">
    <text evidence="7">The sequence shown here is derived from an EMBL/GenBank/DDBJ whole genome shotgun (WGS) entry which is preliminary data.</text>
</comment>
<dbReference type="CDD" id="cd11485">
    <property type="entry name" value="SLC-NCS1sbd_YbbW-like"/>
    <property type="match status" value="1"/>
</dbReference>
<gene>
    <name evidence="7" type="ORF">ABR82_05915</name>
</gene>
<evidence type="ECO:0000256" key="1">
    <source>
        <dbReference type="ARBA" id="ARBA00004141"/>
    </source>
</evidence>
<dbReference type="EMBL" id="LIBO01000022">
    <property type="protein sequence ID" value="KRO62911.1"/>
    <property type="molecule type" value="Genomic_DNA"/>
</dbReference>
<dbReference type="PANTHER" id="PTHR30618:SF0">
    <property type="entry name" value="PURINE-URACIL PERMEASE NCS1"/>
    <property type="match status" value="1"/>
</dbReference>
<evidence type="ECO:0000313" key="8">
    <source>
        <dbReference type="Proteomes" id="UP000051269"/>
    </source>
</evidence>
<feature type="transmembrane region" description="Helical" evidence="6">
    <location>
        <begin position="119"/>
        <end position="141"/>
    </location>
</feature>
<dbReference type="GO" id="GO:0005886">
    <property type="term" value="C:plasma membrane"/>
    <property type="evidence" value="ECO:0007669"/>
    <property type="project" value="TreeGrafter"/>
</dbReference>
<proteinExistence type="inferred from homology"/>